<dbReference type="PANTHER" id="PTHR48037">
    <property type="entry name" value="ATPASE E1"/>
    <property type="match status" value="1"/>
</dbReference>
<dbReference type="SUPFAM" id="SSF54928">
    <property type="entry name" value="RNA-binding domain, RBD"/>
    <property type="match status" value="1"/>
</dbReference>
<reference evidence="4 5" key="1">
    <citation type="submission" date="2016-02" db="EMBL/GenBank/DDBJ databases">
        <title>Genome analysis of coral dinoflagellate symbionts highlights evolutionary adaptations to a symbiotic lifestyle.</title>
        <authorList>
            <person name="Aranda M."/>
            <person name="Li Y."/>
            <person name="Liew Y.J."/>
            <person name="Baumgarten S."/>
            <person name="Simakov O."/>
            <person name="Wilson M."/>
            <person name="Piel J."/>
            <person name="Ashoor H."/>
            <person name="Bougouffa S."/>
            <person name="Bajic V.B."/>
            <person name="Ryu T."/>
            <person name="Ravasi T."/>
            <person name="Bayer T."/>
            <person name="Micklem G."/>
            <person name="Kim H."/>
            <person name="Bhak J."/>
            <person name="Lajeunesse T.C."/>
            <person name="Voolstra C.R."/>
        </authorList>
    </citation>
    <scope>NUCLEOTIDE SEQUENCE [LARGE SCALE GENOMIC DNA]</scope>
    <source>
        <strain evidence="4 5">CCMP2467</strain>
    </source>
</reference>
<dbReference type="PROSITE" id="PS50102">
    <property type="entry name" value="RRM"/>
    <property type="match status" value="1"/>
</dbReference>
<dbReference type="PANTHER" id="PTHR48037:SF1">
    <property type="entry name" value="RRM DOMAIN-CONTAINING PROTEIN"/>
    <property type="match status" value="1"/>
</dbReference>
<evidence type="ECO:0000313" key="5">
    <source>
        <dbReference type="Proteomes" id="UP000186817"/>
    </source>
</evidence>
<evidence type="ECO:0000256" key="2">
    <source>
        <dbReference type="PROSITE-ProRule" id="PRU00176"/>
    </source>
</evidence>
<feature type="domain" description="RRM" evidence="3">
    <location>
        <begin position="9"/>
        <end position="87"/>
    </location>
</feature>
<dbReference type="GO" id="GO:0016853">
    <property type="term" value="F:isomerase activity"/>
    <property type="evidence" value="ECO:0007669"/>
    <property type="project" value="UniProtKB-KW"/>
</dbReference>
<sequence>MTSQSIMKRTVYVGGLDEQVDRKVLEEAFVKFGDLKTVEIPLDMKTGKHRGFGFVEFMEVDDAEAAIDNMHSAELYGRTIKVNLARAPKNTPTTESNRPIWADDFFYRKKLKGPAQDWAACVQSREWSAFRHQVRATFEAGAETLAVGRDLARKARVLLQRWQVPAGQWRAMLGSARPAGAGGDLEEAHCGTSVDVTRGVLAQDTSRGFHPYHLLTLPHDSPAWRQEDFLRWQRDFCYLGYVVALYVRSASRIGGSKALQEEEKVKLSKEDLQTASSMLGRCREMDFLDRSVWGLQSLDLDVSLLRLADQGAQGAVAAVAPWRGLAEDFPREHRNARQNLWQALGNGAKFRRSLEAQVARSVASGSLTGWHSPKPHWRRRPIDVALFAVPVWYATEFLVGILRWRFPALPLSVFCAPLGGYNLPRSNELRDLVEPLLQEPAELQVLRLIEGYCCNWEQVDFLVVRVALNQLARRLARSSFSLLVCAGPLWLCLLLREEGLDLPLLAHCLTFQDLDYPGDKDQNVAAVAWVHRKILENFGAAPGGSGTRVSGVLVQDDMQRVYYPMIFDFTRQGNFSHAGQLSFFQMPYIQARYTQRRLRATRPDADELSKEVVIVREGTTKRWTLSLRGHLWYLKLKQMAAAQTERELRCCQLRFLKDEVARIPYSEIAEHRAAVFFPGIGHAKLTLHELRTMGIPTLFPAKSLMYRVEDLILDPRQPYSGSYDGCGSQLGVGAMELLVADEWNAFHEFVDELTLSMDHDGIVGFPLPCFHDLNGALEAETLAESFLQEGSGAAEHSIAEGTFLARIRIIRLIVQLRVGQEWQKMKAENVEAIKRPLRVILFQTWAFESSQRRPHGGAEGGCGPALLDKAIVLSVVEGTFKAGHTMVGSKMPQIFWDIFCRLYGAVKQDGWKVKYLAAKLPRYSGRLGIRAGPLITLELECHLSCQPLTAAACRSLVLGSSRAWWACNMVACQLELPRHVYVVALEEHLLLNAFKNLFQGSAGLHYPPTVTMACRNDIIQLAREKLSSSDFETYMSYVSELATCFTDNVLVRLPEPIGEFSTLDPDAEQLAWHYRNEGMGSTWTMARTVVAALDFVMDGRPFANGLIFNLGLYAKGGIAGLARNTGSHVNVC</sequence>
<evidence type="ECO:0000256" key="1">
    <source>
        <dbReference type="ARBA" id="ARBA00022884"/>
    </source>
</evidence>
<dbReference type="InterPro" id="IPR034168">
    <property type="entry name" value="PPIE_RRM"/>
</dbReference>
<proteinExistence type="predicted"/>
<dbReference type="SMART" id="SM00360">
    <property type="entry name" value="RRM"/>
    <property type="match status" value="1"/>
</dbReference>
<dbReference type="GO" id="GO:0003723">
    <property type="term" value="F:RNA binding"/>
    <property type="evidence" value="ECO:0007669"/>
    <property type="project" value="UniProtKB-UniRule"/>
</dbReference>
<evidence type="ECO:0000259" key="3">
    <source>
        <dbReference type="PROSITE" id="PS50102"/>
    </source>
</evidence>
<dbReference type="Proteomes" id="UP000186817">
    <property type="component" value="Unassembled WGS sequence"/>
</dbReference>
<dbReference type="CDD" id="cd12347">
    <property type="entry name" value="RRM_PPIE"/>
    <property type="match status" value="1"/>
</dbReference>
<dbReference type="Pfam" id="PF00076">
    <property type="entry name" value="RRM_1"/>
    <property type="match status" value="1"/>
</dbReference>
<name>A0A1Q9C7F4_SYMMI</name>
<dbReference type="AlphaFoldDB" id="A0A1Q9C7F4"/>
<dbReference type="InterPro" id="IPR035979">
    <property type="entry name" value="RBD_domain_sf"/>
</dbReference>
<dbReference type="InterPro" id="IPR012677">
    <property type="entry name" value="Nucleotide-bd_a/b_plait_sf"/>
</dbReference>
<accession>A0A1Q9C7F4</accession>
<dbReference type="Gene3D" id="3.30.70.330">
    <property type="match status" value="1"/>
</dbReference>
<keyword evidence="1 2" id="KW-0694">RNA-binding</keyword>
<keyword evidence="4" id="KW-0413">Isomerase</keyword>
<gene>
    <name evidence="4" type="ORF">AK812_SmicGene40906</name>
</gene>
<dbReference type="EMBL" id="LSRX01001551">
    <property type="protein sequence ID" value="OLP78873.1"/>
    <property type="molecule type" value="Genomic_DNA"/>
</dbReference>
<organism evidence="4 5">
    <name type="scientific">Symbiodinium microadriaticum</name>
    <name type="common">Dinoflagellate</name>
    <name type="synonym">Zooxanthella microadriatica</name>
    <dbReference type="NCBI Taxonomy" id="2951"/>
    <lineage>
        <taxon>Eukaryota</taxon>
        <taxon>Sar</taxon>
        <taxon>Alveolata</taxon>
        <taxon>Dinophyceae</taxon>
        <taxon>Suessiales</taxon>
        <taxon>Symbiodiniaceae</taxon>
        <taxon>Symbiodinium</taxon>
    </lineage>
</organism>
<evidence type="ECO:0000313" key="4">
    <source>
        <dbReference type="EMBL" id="OLP78873.1"/>
    </source>
</evidence>
<comment type="caution">
    <text evidence="4">The sequence shown here is derived from an EMBL/GenBank/DDBJ whole genome shotgun (WGS) entry which is preliminary data.</text>
</comment>
<protein>
    <submittedName>
        <fullName evidence="4">Peptidyl-prolyl cis-trans isomerase E</fullName>
    </submittedName>
</protein>
<keyword evidence="5" id="KW-1185">Reference proteome</keyword>
<dbReference type="OrthoDB" id="193499at2759"/>
<dbReference type="InterPro" id="IPR000504">
    <property type="entry name" value="RRM_dom"/>
</dbReference>